<proteinExistence type="predicted"/>
<accession>A0A7S4MQJ4</accession>
<protein>
    <submittedName>
        <fullName evidence="2">Uncharacterized protein</fullName>
    </submittedName>
</protein>
<name>A0A7S4MQJ4_9EUKA</name>
<organism evidence="2">
    <name type="scientific">Vannella robusta</name>
    <dbReference type="NCBI Taxonomy" id="1487602"/>
    <lineage>
        <taxon>Eukaryota</taxon>
        <taxon>Amoebozoa</taxon>
        <taxon>Discosea</taxon>
        <taxon>Flabellinia</taxon>
        <taxon>Vannellidae</taxon>
        <taxon>Vannella</taxon>
    </lineage>
</organism>
<feature type="signal peptide" evidence="1">
    <location>
        <begin position="1"/>
        <end position="20"/>
    </location>
</feature>
<gene>
    <name evidence="2" type="ORF">VSP0166_LOCUS15958</name>
</gene>
<keyword evidence="1" id="KW-0732">Signal</keyword>
<dbReference type="AlphaFoldDB" id="A0A7S4MQJ4"/>
<dbReference type="EMBL" id="HBKP01022884">
    <property type="protein sequence ID" value="CAE2237165.1"/>
    <property type="molecule type" value="Transcribed_RNA"/>
</dbReference>
<sequence length="149" mass="16874">MLGKFAFVVFLFSLVCFVFAQETLDPNGGTALSLGNSVQGARDDAEICGTGLLNYFWGSKLKDNAIPRGMSEIYFYINGSFHDNTYNYLGEWIQFGMTDDVMMFHYESAQYYAPYNNGTGSMYSHSSMCGYWYMDGFKWYCESTCANLA</sequence>
<evidence type="ECO:0000313" key="2">
    <source>
        <dbReference type="EMBL" id="CAE2237165.1"/>
    </source>
</evidence>
<evidence type="ECO:0000256" key="1">
    <source>
        <dbReference type="SAM" id="SignalP"/>
    </source>
</evidence>
<reference evidence="2" key="1">
    <citation type="submission" date="2021-01" db="EMBL/GenBank/DDBJ databases">
        <authorList>
            <person name="Corre E."/>
            <person name="Pelletier E."/>
            <person name="Niang G."/>
            <person name="Scheremetjew M."/>
            <person name="Finn R."/>
            <person name="Kale V."/>
            <person name="Holt S."/>
            <person name="Cochrane G."/>
            <person name="Meng A."/>
            <person name="Brown T."/>
            <person name="Cohen L."/>
        </authorList>
    </citation>
    <scope>NUCLEOTIDE SEQUENCE</scope>
    <source>
        <strain evidence="2">DIVA3 518/3/11/1/6</strain>
    </source>
</reference>
<feature type="chain" id="PRO_5031007647" evidence="1">
    <location>
        <begin position="21"/>
        <end position="149"/>
    </location>
</feature>